<dbReference type="STRING" id="1314800.A0A1B7MWV2"/>
<dbReference type="Proteomes" id="UP000092154">
    <property type="component" value="Unassembled WGS sequence"/>
</dbReference>
<name>A0A1B7MWV2_9AGAM</name>
<dbReference type="AlphaFoldDB" id="A0A1B7MWV2"/>
<evidence type="ECO:0008006" key="3">
    <source>
        <dbReference type="Google" id="ProtNLM"/>
    </source>
</evidence>
<evidence type="ECO:0000313" key="1">
    <source>
        <dbReference type="EMBL" id="OAX37098.1"/>
    </source>
</evidence>
<dbReference type="OrthoDB" id="2610322at2759"/>
<sequence length="118" mass="13644">MSHELLASNERPQVHLLKLCKTLLSEFETLMYLNRIGIPTPTVHEYSLISDTNDTGVNYLLMDKLDASPLMWYNLGSDQCRHVLYQLANIFVTLEHHSFRQIGFIQPLTLLQIAWSLN</sequence>
<gene>
    <name evidence="1" type="ORF">K503DRAFT_822985</name>
</gene>
<evidence type="ECO:0000313" key="2">
    <source>
        <dbReference type="Proteomes" id="UP000092154"/>
    </source>
</evidence>
<dbReference type="InParanoid" id="A0A1B7MWV2"/>
<keyword evidence="2" id="KW-1185">Reference proteome</keyword>
<reference evidence="1 2" key="1">
    <citation type="submission" date="2016-06" db="EMBL/GenBank/DDBJ databases">
        <title>Comparative genomics of the ectomycorrhizal sister species Rhizopogon vinicolor and Rhizopogon vesiculosus (Basidiomycota: Boletales) reveals a divergence of the mating type B locus.</title>
        <authorList>
            <consortium name="DOE Joint Genome Institute"/>
            <person name="Mujic A.B."/>
            <person name="Kuo A."/>
            <person name="Tritt A."/>
            <person name="Lipzen A."/>
            <person name="Chen C."/>
            <person name="Johnson J."/>
            <person name="Sharma A."/>
            <person name="Barry K."/>
            <person name="Grigoriev I.V."/>
            <person name="Spatafora J.W."/>
        </authorList>
    </citation>
    <scope>NUCLEOTIDE SEQUENCE [LARGE SCALE GENOMIC DNA]</scope>
    <source>
        <strain evidence="1 2">AM-OR11-026</strain>
    </source>
</reference>
<accession>A0A1B7MWV2</accession>
<dbReference type="EMBL" id="KV448372">
    <property type="protein sequence ID" value="OAX37098.1"/>
    <property type="molecule type" value="Genomic_DNA"/>
</dbReference>
<proteinExistence type="predicted"/>
<protein>
    <recommendedName>
        <fullName evidence="3">Aminoglycoside phosphotransferase domain-containing protein</fullName>
    </recommendedName>
</protein>
<organism evidence="1 2">
    <name type="scientific">Rhizopogon vinicolor AM-OR11-026</name>
    <dbReference type="NCBI Taxonomy" id="1314800"/>
    <lineage>
        <taxon>Eukaryota</taxon>
        <taxon>Fungi</taxon>
        <taxon>Dikarya</taxon>
        <taxon>Basidiomycota</taxon>
        <taxon>Agaricomycotina</taxon>
        <taxon>Agaricomycetes</taxon>
        <taxon>Agaricomycetidae</taxon>
        <taxon>Boletales</taxon>
        <taxon>Suillineae</taxon>
        <taxon>Rhizopogonaceae</taxon>
        <taxon>Rhizopogon</taxon>
    </lineage>
</organism>